<protein>
    <recommendedName>
        <fullName evidence="2">Protein amnionless</fullName>
    </recommendedName>
</protein>
<reference evidence="14" key="1">
    <citation type="submission" date="2025-08" db="UniProtKB">
        <authorList>
            <consortium name="RefSeq"/>
        </authorList>
    </citation>
    <scope>IDENTIFICATION</scope>
    <source>
        <tissue evidence="14">Total insect</tissue>
    </source>
</reference>
<evidence type="ECO:0000256" key="7">
    <source>
        <dbReference type="ARBA" id="ARBA00022927"/>
    </source>
</evidence>
<feature type="chain" id="PRO_5027985622" description="Protein amnionless" evidence="12">
    <location>
        <begin position="23"/>
        <end position="612"/>
    </location>
</feature>
<keyword evidence="3" id="KW-0813">Transport</keyword>
<keyword evidence="5 11" id="KW-0812">Transmembrane</keyword>
<organism evidence="14">
    <name type="scientific">Thrips palmi</name>
    <name type="common">Melon thrips</name>
    <dbReference type="NCBI Taxonomy" id="161013"/>
    <lineage>
        <taxon>Eukaryota</taxon>
        <taxon>Metazoa</taxon>
        <taxon>Ecdysozoa</taxon>
        <taxon>Arthropoda</taxon>
        <taxon>Hexapoda</taxon>
        <taxon>Insecta</taxon>
        <taxon>Pterygota</taxon>
        <taxon>Neoptera</taxon>
        <taxon>Paraneoptera</taxon>
        <taxon>Thysanoptera</taxon>
        <taxon>Terebrantia</taxon>
        <taxon>Thripoidea</taxon>
        <taxon>Thripidae</taxon>
        <taxon>Thrips</taxon>
    </lineage>
</organism>
<keyword evidence="8 11" id="KW-1133">Transmembrane helix</keyword>
<gene>
    <name evidence="14" type="primary">LOC117645553</name>
</gene>
<evidence type="ECO:0000256" key="4">
    <source>
        <dbReference type="ARBA" id="ARBA00022475"/>
    </source>
</evidence>
<evidence type="ECO:0000313" key="13">
    <source>
        <dbReference type="Proteomes" id="UP000515158"/>
    </source>
</evidence>
<feature type="region of interest" description="Disordered" evidence="10">
    <location>
        <begin position="543"/>
        <end position="598"/>
    </location>
</feature>
<dbReference type="Pfam" id="PF14828">
    <property type="entry name" value="Amnionless"/>
    <property type="match status" value="1"/>
</dbReference>
<keyword evidence="13" id="KW-1185">Reference proteome</keyword>
<dbReference type="AlphaFoldDB" id="A0A6P8ZN49"/>
<dbReference type="InterPro" id="IPR026112">
    <property type="entry name" value="AMN"/>
</dbReference>
<feature type="signal peptide" evidence="12">
    <location>
        <begin position="1"/>
        <end position="22"/>
    </location>
</feature>
<dbReference type="GO" id="GO:0015031">
    <property type="term" value="P:protein transport"/>
    <property type="evidence" value="ECO:0007669"/>
    <property type="project" value="UniProtKB-KW"/>
</dbReference>
<keyword evidence="9 11" id="KW-0472">Membrane</keyword>
<feature type="transmembrane region" description="Helical" evidence="11">
    <location>
        <begin position="434"/>
        <end position="458"/>
    </location>
</feature>
<dbReference type="PANTHER" id="PTHR14995">
    <property type="entry name" value="AMNIONLESS"/>
    <property type="match status" value="1"/>
</dbReference>
<dbReference type="OrthoDB" id="10067964at2759"/>
<keyword evidence="6 12" id="KW-0732">Signal</keyword>
<keyword evidence="4" id="KW-1003">Cell membrane</keyword>
<feature type="compositionally biased region" description="Acidic residues" evidence="10">
    <location>
        <begin position="569"/>
        <end position="581"/>
    </location>
</feature>
<feature type="compositionally biased region" description="Low complexity" evidence="10">
    <location>
        <begin position="589"/>
        <end position="598"/>
    </location>
</feature>
<name>A0A6P8ZN49_THRPL</name>
<dbReference type="Proteomes" id="UP000515158">
    <property type="component" value="Unplaced"/>
</dbReference>
<evidence type="ECO:0000256" key="2">
    <source>
        <dbReference type="ARBA" id="ARBA00021200"/>
    </source>
</evidence>
<evidence type="ECO:0000256" key="3">
    <source>
        <dbReference type="ARBA" id="ARBA00022448"/>
    </source>
</evidence>
<dbReference type="KEGG" id="tpal:117645553"/>
<keyword evidence="7" id="KW-0653">Protein transport</keyword>
<sequence>MRRASLLLPLLLVVVKLPHSSAAEDPNESTEWIPALRRKVWRRYALSSDAANWEGGVAPCQGDAVEFPRDMRGATATLQDADRPSELVRLRAVRLPWKGVVSLPLTGGVVLGGEDFRGSACPGRDLRWRVPKSKPAWLDPANWVTAGVLDGDMEAVPHLQRIPCGQDVADFQHLAVDIAFPETHTAVGLVLLDGAVIRSSIELALEHVSAFSNLFVMDFLTFRATSLREVATLEEQCGLVPGAWTRDAAQAAADDLQHAVCSHVTCPPPACARPVRPHHHCCHVCGGSCIASLLCLSRPHGDRLEDVRRVVASEATRYDVRWGQRPAVHVGVVPSPRGEPAVVQVVILGRDAEDLSHPDRGRPLCGCKRDRGAYQQVVSEQRPVALSLSHSHGTGRREHCIVPEPGSTSPLAAELSGLAASSQQSGAAMAPATAASVLGVLLGTLLLAVVAIAVLLYFQDRSLPIATRLADLLGEKQSAFLFARFENTPGEEDNGVVVNVQGKQPAPGVRSARGSWSARSFRNPLFEEEHPDEQDVLHRERAASRGVTHENPLFSELQRRAGPAGPEDRVDEDGGVLELGEEQAGGGSTTEALAETAPAAEAAATTLVDVTL</sequence>
<proteinExistence type="predicted"/>
<dbReference type="InParanoid" id="A0A6P8ZN49"/>
<dbReference type="GO" id="GO:0006898">
    <property type="term" value="P:receptor-mediated endocytosis"/>
    <property type="evidence" value="ECO:0007669"/>
    <property type="project" value="TreeGrafter"/>
</dbReference>
<evidence type="ECO:0000256" key="6">
    <source>
        <dbReference type="ARBA" id="ARBA00022729"/>
    </source>
</evidence>
<evidence type="ECO:0000256" key="8">
    <source>
        <dbReference type="ARBA" id="ARBA00022989"/>
    </source>
</evidence>
<evidence type="ECO:0000256" key="10">
    <source>
        <dbReference type="SAM" id="MobiDB-lite"/>
    </source>
</evidence>
<evidence type="ECO:0000256" key="5">
    <source>
        <dbReference type="ARBA" id="ARBA00022692"/>
    </source>
</evidence>
<accession>A0A6P8ZN49</accession>
<dbReference type="GO" id="GO:0030139">
    <property type="term" value="C:endocytic vesicle"/>
    <property type="evidence" value="ECO:0007669"/>
    <property type="project" value="TreeGrafter"/>
</dbReference>
<evidence type="ECO:0000313" key="14">
    <source>
        <dbReference type="RefSeq" id="XP_034241734.1"/>
    </source>
</evidence>
<evidence type="ECO:0000256" key="9">
    <source>
        <dbReference type="ARBA" id="ARBA00023136"/>
    </source>
</evidence>
<comment type="subcellular location">
    <subcellularLocation>
        <location evidence="1">Cell membrane</location>
        <topology evidence="1">Single-pass type I membrane protein</topology>
    </subcellularLocation>
</comment>
<dbReference type="GeneID" id="117645553"/>
<evidence type="ECO:0000256" key="12">
    <source>
        <dbReference type="SAM" id="SignalP"/>
    </source>
</evidence>
<dbReference type="RefSeq" id="XP_034241734.1">
    <property type="nucleotide sequence ID" value="XM_034385843.1"/>
</dbReference>
<evidence type="ECO:0000256" key="11">
    <source>
        <dbReference type="SAM" id="Phobius"/>
    </source>
</evidence>
<dbReference type="GO" id="GO:0016324">
    <property type="term" value="C:apical plasma membrane"/>
    <property type="evidence" value="ECO:0007669"/>
    <property type="project" value="TreeGrafter"/>
</dbReference>
<evidence type="ECO:0000256" key="1">
    <source>
        <dbReference type="ARBA" id="ARBA00004251"/>
    </source>
</evidence>
<dbReference type="PANTHER" id="PTHR14995:SF2">
    <property type="entry name" value="PROTEIN AMNIONLESS"/>
    <property type="match status" value="1"/>
</dbReference>